<dbReference type="GO" id="GO:0032259">
    <property type="term" value="P:methylation"/>
    <property type="evidence" value="ECO:0007669"/>
    <property type="project" value="UniProtKB-KW"/>
</dbReference>
<comment type="catalytic activity">
    <reaction evidence="10">
        <text>5-methyltetrahydropteroyltri-L-glutamate + L-homocysteine = tetrahydropteroyltri-L-glutamate + L-methionine</text>
        <dbReference type="Rhea" id="RHEA:21196"/>
        <dbReference type="ChEBI" id="CHEBI:57844"/>
        <dbReference type="ChEBI" id="CHEBI:58140"/>
        <dbReference type="ChEBI" id="CHEBI:58199"/>
        <dbReference type="ChEBI" id="CHEBI:58207"/>
        <dbReference type="EC" id="2.1.1.14"/>
    </reaction>
</comment>
<comment type="function">
    <text evidence="1 10">Catalyzes the transfer of a methyl group from 5-methyltetrahydrofolate to homocysteine resulting in methionine formation.</text>
</comment>
<dbReference type="NCBIfam" id="TIGR01371">
    <property type="entry name" value="met_syn_B12ind"/>
    <property type="match status" value="1"/>
</dbReference>
<organism evidence="13 14">
    <name type="scientific">Kingella bonacorsii</name>
    <dbReference type="NCBI Taxonomy" id="2796361"/>
    <lineage>
        <taxon>Bacteria</taxon>
        <taxon>Pseudomonadati</taxon>
        <taxon>Pseudomonadota</taxon>
        <taxon>Betaproteobacteria</taxon>
        <taxon>Neisseriales</taxon>
        <taxon>Neisseriaceae</taxon>
        <taxon>Kingella</taxon>
    </lineage>
</organism>
<dbReference type="InterPro" id="IPR002629">
    <property type="entry name" value="Met_Synth_C/arc"/>
</dbReference>
<dbReference type="PANTHER" id="PTHR30519">
    <property type="entry name" value="5-METHYLTETRAHYDROPTEROYLTRIGLUTAMATE--HOMOCYSTEINE METHYLTRANSFERASE"/>
    <property type="match status" value="1"/>
</dbReference>
<comment type="pathway">
    <text evidence="2 10">Amino-acid biosynthesis; L-methionine biosynthesis via de novo pathway; L-methionine from L-homocysteine (MetE route): step 1/1.</text>
</comment>
<comment type="cofactor">
    <cofactor evidence="10">
        <name>Zn(2+)</name>
        <dbReference type="ChEBI" id="CHEBI:29105"/>
    </cofactor>
    <text evidence="10">Binds 1 zinc ion per subunit.</text>
</comment>
<feature type="binding site" evidence="10">
    <location>
        <position position="601"/>
    </location>
    <ligand>
        <name>L-methionine</name>
        <dbReference type="ChEBI" id="CHEBI:57844"/>
    </ligand>
</feature>
<feature type="binding site" evidence="10">
    <location>
        <position position="112"/>
    </location>
    <ligand>
        <name>5-methyltetrahydropteroyltri-L-glutamate</name>
        <dbReference type="ChEBI" id="CHEBI:58207"/>
    </ligand>
</feature>
<evidence type="ECO:0000256" key="4">
    <source>
        <dbReference type="ARBA" id="ARBA00022603"/>
    </source>
</evidence>
<feature type="binding site" evidence="10">
    <location>
        <position position="667"/>
    </location>
    <ligand>
        <name>Zn(2+)</name>
        <dbReference type="ChEBI" id="CHEBI:29105"/>
        <note>catalytic</note>
    </ligand>
</feature>
<feature type="binding site" evidence="10">
    <location>
        <position position="607"/>
    </location>
    <ligand>
        <name>5-methyltetrahydropteroyltri-L-glutamate</name>
        <dbReference type="ChEBI" id="CHEBI:58207"/>
    </ligand>
</feature>
<feature type="binding site" evidence="10">
    <location>
        <position position="563"/>
    </location>
    <ligand>
        <name>5-methyltetrahydropteroyltri-L-glutamate</name>
        <dbReference type="ChEBI" id="CHEBI:58207"/>
    </ligand>
</feature>
<gene>
    <name evidence="10 13" type="primary">metE</name>
    <name evidence="13" type="ORF">JDW22_11590</name>
</gene>
<keyword evidence="9 10" id="KW-0486">Methionine biosynthesis</keyword>
<evidence type="ECO:0000313" key="13">
    <source>
        <dbReference type="EMBL" id="MBK0397199.1"/>
    </source>
</evidence>
<dbReference type="InterPro" id="IPR013215">
    <property type="entry name" value="Cbl-indep_Met_Synth_N"/>
</dbReference>
<comment type="caution">
    <text evidence="13">The sequence shown here is derived from an EMBL/GenBank/DDBJ whole genome shotgun (WGS) entry which is preliminary data.</text>
</comment>
<dbReference type="NCBIfam" id="NF003556">
    <property type="entry name" value="PRK05222.1"/>
    <property type="match status" value="1"/>
</dbReference>
<dbReference type="EMBL" id="JAEHNZ010000004">
    <property type="protein sequence ID" value="MBK0397199.1"/>
    <property type="molecule type" value="Genomic_DNA"/>
</dbReference>
<evidence type="ECO:0000256" key="8">
    <source>
        <dbReference type="ARBA" id="ARBA00022833"/>
    </source>
</evidence>
<evidence type="ECO:0000313" key="14">
    <source>
        <dbReference type="Proteomes" id="UP000614058"/>
    </source>
</evidence>
<keyword evidence="14" id="KW-1185">Reference proteome</keyword>
<evidence type="ECO:0000259" key="12">
    <source>
        <dbReference type="Pfam" id="PF08267"/>
    </source>
</evidence>
<dbReference type="Pfam" id="PF08267">
    <property type="entry name" value="Meth_synt_1"/>
    <property type="match status" value="1"/>
</dbReference>
<dbReference type="EC" id="2.1.1.14" evidence="10"/>
<proteinExistence type="inferred from homology"/>
<keyword evidence="10" id="KW-0677">Repeat</keyword>
<protein>
    <recommendedName>
        <fullName evidence="10">5-methyltetrahydropteroyltriglutamate--homocysteine methyltransferase</fullName>
        <ecNumber evidence="10">2.1.1.14</ecNumber>
    </recommendedName>
    <alternativeName>
        <fullName evidence="10">Cobalamin-independent methionine synthase</fullName>
    </alternativeName>
    <alternativeName>
        <fullName evidence="10">Methionine synthase, vitamin-B12 independent isozyme</fullName>
    </alternativeName>
</protein>
<dbReference type="CDD" id="cd03312">
    <property type="entry name" value="CIMS_N_terminal_like"/>
    <property type="match status" value="1"/>
</dbReference>
<name>A0ABS1BVL6_9NEIS</name>
<evidence type="ECO:0000256" key="5">
    <source>
        <dbReference type="ARBA" id="ARBA00022605"/>
    </source>
</evidence>
<feature type="binding site" evidence="10">
    <location>
        <begin position="433"/>
        <end position="435"/>
    </location>
    <ligand>
        <name>L-homocysteine</name>
        <dbReference type="ChEBI" id="CHEBI:58199"/>
    </ligand>
</feature>
<feature type="binding site" evidence="10">
    <location>
        <begin position="16"/>
        <end position="19"/>
    </location>
    <ligand>
        <name>5-methyltetrahydropteroyltri-L-glutamate</name>
        <dbReference type="ChEBI" id="CHEBI:58207"/>
    </ligand>
</feature>
<evidence type="ECO:0000256" key="2">
    <source>
        <dbReference type="ARBA" id="ARBA00004681"/>
    </source>
</evidence>
<dbReference type="Gene3D" id="3.20.20.210">
    <property type="match status" value="2"/>
</dbReference>
<dbReference type="RefSeq" id="WP_200523186.1">
    <property type="nucleotide sequence ID" value="NZ_JAEHNZ010000004.1"/>
</dbReference>
<feature type="binding site" evidence="10">
    <location>
        <begin position="517"/>
        <end position="518"/>
    </location>
    <ligand>
        <name>5-methyltetrahydropteroyltri-L-glutamate</name>
        <dbReference type="ChEBI" id="CHEBI:58207"/>
    </ligand>
</feature>
<evidence type="ECO:0000256" key="9">
    <source>
        <dbReference type="ARBA" id="ARBA00023167"/>
    </source>
</evidence>
<keyword evidence="7 10" id="KW-0479">Metal-binding</keyword>
<feature type="domain" description="Cobalamin-independent methionine synthase MetE C-terminal/archaeal" evidence="11">
    <location>
        <begin position="428"/>
        <end position="750"/>
    </location>
</feature>
<feature type="binding site" evidence="10">
    <location>
        <position position="728"/>
    </location>
    <ligand>
        <name>Zn(2+)</name>
        <dbReference type="ChEBI" id="CHEBI:29105"/>
        <note>catalytic</note>
    </ligand>
</feature>
<feature type="binding site" evidence="10">
    <location>
        <position position="486"/>
    </location>
    <ligand>
        <name>L-homocysteine</name>
        <dbReference type="ChEBI" id="CHEBI:58199"/>
    </ligand>
</feature>
<accession>A0ABS1BVL6</accession>
<dbReference type="InterPro" id="IPR038071">
    <property type="entry name" value="UROD/MetE-like_sf"/>
</dbReference>
<dbReference type="Pfam" id="PF01717">
    <property type="entry name" value="Meth_synt_2"/>
    <property type="match status" value="1"/>
</dbReference>
<keyword evidence="5 10" id="KW-0028">Amino-acid biosynthesis</keyword>
<sequence length="759" mass="84072">MTTFHLSGYPRIGGKRELKFATESFWKGATSEAELQTVAADIRRANWAAQHAAGADLLPVGDFSFYDHVLDLLCAVGAIPARFGFQAANLTLPQYFELARGNATQFAMEMTKWFDTNYHYIVPEWHADTQFSAHPERIIAQIREAQAQGYAVKPTLVGPLTLLWLGKKKEDFGCRIKTLMPKLLPVYQQLLQTIADAGVEYVQIDEPILAADAGKPWLEAFPEVYQALAQTPVRIILGTYFASVAEHAALLNSLPISGVHIDCVRASEQLATFVAQLDSSKILSAGVVDGRNVWRANLRQIVANLQDAKAKFGDNLWVAPSCSLLHSPQDLALEEKLDAEIKSWMAFAAQKLVELGNIKQALQNGLDSIQAVLAASDAAQADRASNSKIHNAAVQARIANLPKGADQRGAPFAERIKAQQAQLHLPLLPTTTIGSFPQTTEIRQARAAFKKGELSAADYDAAMKKEIAYCVAEQEKLGIDVLVHGEAERNDMVEYFGEQLAGYCFSQFGWVQSYGSRCVKPPIIYGDVSRPNPMTVYWSSYAQSLTKRPMKGMLTGPVTMFKWSFVRDDVPLSQVCKQIALALNDEVLDLERAGITVIQIDEPAIREAMPLKKNQWDEYLAWACESFRLTSTGTANSTQIHTHMCYSEFNDILPAIASMDADVITIETSRSDMDLLTAFGEFKYPNDIGPGVYDIHSPRVPTEAEVEHLLRKAISVVPLERLWVNPDCGLKTRGWTETIEQLRVMMAVTNKLRSEFAAK</sequence>
<evidence type="ECO:0000256" key="1">
    <source>
        <dbReference type="ARBA" id="ARBA00002777"/>
    </source>
</evidence>
<evidence type="ECO:0000256" key="7">
    <source>
        <dbReference type="ARBA" id="ARBA00022723"/>
    </source>
</evidence>
<feature type="binding site" evidence="10">
    <location>
        <position position="645"/>
    </location>
    <ligand>
        <name>Zn(2+)</name>
        <dbReference type="ChEBI" id="CHEBI:29105"/>
        <note>catalytic</note>
    </ligand>
</feature>
<dbReference type="CDD" id="cd03311">
    <property type="entry name" value="CIMS_C_terminal_like"/>
    <property type="match status" value="1"/>
</dbReference>
<dbReference type="InterPro" id="IPR006276">
    <property type="entry name" value="Cobalamin-indep_Met_synthase"/>
</dbReference>
<dbReference type="PIRSF" id="PIRSF000382">
    <property type="entry name" value="MeTrfase_B12_ind"/>
    <property type="match status" value="1"/>
</dbReference>
<comment type="similarity">
    <text evidence="3 10">Belongs to the vitamin-B12 independent methionine synthase family.</text>
</comment>
<reference evidence="13 14" key="1">
    <citation type="journal article" date="2021" name="Pathogens">
        <title>Isolation and Characterization of Kingella bonacorsii sp. nov., A Novel Kingella Species Detected in a Stable Periodontitis Subject.</title>
        <authorList>
            <person name="Antezack A."/>
            <person name="Boxberger M."/>
            <person name="Rolland C."/>
            <person name="Monnet-Corti V."/>
            <person name="La Scola B."/>
        </authorList>
    </citation>
    <scope>NUCLEOTIDE SEQUENCE [LARGE SCALE GENOMIC DNA]</scope>
    <source>
        <strain evidence="13 14">Marseille-Q4569</strain>
    </source>
</reference>
<evidence type="ECO:0000259" key="11">
    <source>
        <dbReference type="Pfam" id="PF01717"/>
    </source>
</evidence>
<feature type="binding site" evidence="10">
    <location>
        <position position="643"/>
    </location>
    <ligand>
        <name>Zn(2+)</name>
        <dbReference type="ChEBI" id="CHEBI:29105"/>
        <note>catalytic</note>
    </ligand>
</feature>
<feature type="binding site" evidence="10">
    <location>
        <begin position="433"/>
        <end position="435"/>
    </location>
    <ligand>
        <name>L-methionine</name>
        <dbReference type="ChEBI" id="CHEBI:57844"/>
    </ligand>
</feature>
<dbReference type="HAMAP" id="MF_00172">
    <property type="entry name" value="Meth_synth"/>
    <property type="match status" value="1"/>
</dbReference>
<keyword evidence="8 10" id="KW-0862">Zinc</keyword>
<dbReference type="GO" id="GO:0003871">
    <property type="term" value="F:5-methyltetrahydropteroyltriglutamate-homocysteine S-methyltransferase activity"/>
    <property type="evidence" value="ECO:0007669"/>
    <property type="project" value="UniProtKB-EC"/>
</dbReference>
<dbReference type="Proteomes" id="UP000614058">
    <property type="component" value="Unassembled WGS sequence"/>
</dbReference>
<feature type="domain" description="Cobalamin-independent methionine synthase MetE N-terminal" evidence="12">
    <location>
        <begin position="5"/>
        <end position="311"/>
    </location>
</feature>
<feature type="active site" description="Proton donor" evidence="10">
    <location>
        <position position="696"/>
    </location>
</feature>
<evidence type="ECO:0000256" key="3">
    <source>
        <dbReference type="ARBA" id="ARBA00009553"/>
    </source>
</evidence>
<feature type="binding site" evidence="10">
    <location>
        <position position="601"/>
    </location>
    <ligand>
        <name>L-homocysteine</name>
        <dbReference type="ChEBI" id="CHEBI:58199"/>
    </ligand>
</feature>
<keyword evidence="6 10" id="KW-0808">Transferase</keyword>
<evidence type="ECO:0000256" key="10">
    <source>
        <dbReference type="HAMAP-Rule" id="MF_00172"/>
    </source>
</evidence>
<keyword evidence="4 10" id="KW-0489">Methyltransferase</keyword>
<dbReference type="SUPFAM" id="SSF51726">
    <property type="entry name" value="UROD/MetE-like"/>
    <property type="match status" value="2"/>
</dbReference>
<evidence type="ECO:0000256" key="6">
    <source>
        <dbReference type="ARBA" id="ARBA00022679"/>
    </source>
</evidence>
<feature type="binding site" evidence="10">
    <location>
        <position position="486"/>
    </location>
    <ligand>
        <name>L-methionine</name>
        <dbReference type="ChEBI" id="CHEBI:57844"/>
    </ligand>
</feature>